<evidence type="ECO:0000259" key="7">
    <source>
        <dbReference type="PROSITE" id="PS00623"/>
    </source>
</evidence>
<dbReference type="Pfam" id="PF00732">
    <property type="entry name" value="GMC_oxred_N"/>
    <property type="match status" value="1"/>
</dbReference>
<dbReference type="SUPFAM" id="SSF51905">
    <property type="entry name" value="FAD/NAD(P)-binding domain"/>
    <property type="match status" value="1"/>
</dbReference>
<feature type="binding site" evidence="5">
    <location>
        <begin position="445"/>
        <end position="446"/>
    </location>
    <ligand>
        <name>FAD</name>
        <dbReference type="ChEBI" id="CHEBI:57692"/>
    </ligand>
</feature>
<gene>
    <name evidence="9" type="ORF">L0661_03975</name>
</gene>
<feature type="domain" description="Glucose-methanol-choline oxidoreductase N-terminal" evidence="8">
    <location>
        <begin position="258"/>
        <end position="272"/>
    </location>
</feature>
<dbReference type="PIRSF" id="PIRSF000137">
    <property type="entry name" value="Alcohol_oxidase"/>
    <property type="match status" value="1"/>
</dbReference>
<comment type="caution">
    <text evidence="9">The sequence shown here is derived from an EMBL/GenBank/DDBJ whole genome shotgun (WGS) entry which is preliminary data.</text>
</comment>
<dbReference type="Gene3D" id="3.50.50.60">
    <property type="entry name" value="FAD/NAD(P)-binding domain"/>
    <property type="match status" value="1"/>
</dbReference>
<dbReference type="Proteomes" id="UP001139411">
    <property type="component" value="Unassembled WGS sequence"/>
</dbReference>
<evidence type="ECO:0000313" key="9">
    <source>
        <dbReference type="EMBL" id="MCF2497449.1"/>
    </source>
</evidence>
<evidence type="ECO:0000256" key="4">
    <source>
        <dbReference type="ARBA" id="ARBA00022827"/>
    </source>
</evidence>
<dbReference type="InterPro" id="IPR007867">
    <property type="entry name" value="GMC_OxRtase_C"/>
</dbReference>
<dbReference type="InterPro" id="IPR012132">
    <property type="entry name" value="GMC_OxRdtase"/>
</dbReference>
<feature type="binding site" evidence="5">
    <location>
        <position position="222"/>
    </location>
    <ligand>
        <name>FAD</name>
        <dbReference type="ChEBI" id="CHEBI:57692"/>
    </ligand>
</feature>
<dbReference type="GO" id="GO:0016614">
    <property type="term" value="F:oxidoreductase activity, acting on CH-OH group of donors"/>
    <property type="evidence" value="ECO:0007669"/>
    <property type="project" value="InterPro"/>
</dbReference>
<evidence type="ECO:0000313" key="10">
    <source>
        <dbReference type="Proteomes" id="UP001139411"/>
    </source>
</evidence>
<dbReference type="EMBL" id="JAKFFV010000003">
    <property type="protein sequence ID" value="MCF2497449.1"/>
    <property type="molecule type" value="Genomic_DNA"/>
</dbReference>
<reference evidence="9" key="1">
    <citation type="submission" date="2022-01" db="EMBL/GenBank/DDBJ databases">
        <title>Novel species in genus Dyadobacter.</title>
        <authorList>
            <person name="Ma C."/>
        </authorList>
    </citation>
    <scope>NUCLEOTIDE SEQUENCE</scope>
    <source>
        <strain evidence="9">CY357</strain>
    </source>
</reference>
<keyword evidence="4 5" id="KW-0274">FAD</keyword>
<evidence type="ECO:0000256" key="5">
    <source>
        <dbReference type="PIRSR" id="PIRSR000137-2"/>
    </source>
</evidence>
<accession>A0A9X1QCT3</accession>
<evidence type="ECO:0000256" key="6">
    <source>
        <dbReference type="RuleBase" id="RU003968"/>
    </source>
</evidence>
<evidence type="ECO:0000259" key="8">
    <source>
        <dbReference type="PROSITE" id="PS00624"/>
    </source>
</evidence>
<dbReference type="InterPro" id="IPR000172">
    <property type="entry name" value="GMC_OxRdtase_N"/>
</dbReference>
<organism evidence="9 10">
    <name type="scientific">Dyadobacter chenhuakuii</name>
    <dbReference type="NCBI Taxonomy" id="2909339"/>
    <lineage>
        <taxon>Bacteria</taxon>
        <taxon>Pseudomonadati</taxon>
        <taxon>Bacteroidota</taxon>
        <taxon>Cytophagia</taxon>
        <taxon>Cytophagales</taxon>
        <taxon>Spirosomataceae</taxon>
        <taxon>Dyadobacter</taxon>
    </lineage>
</organism>
<dbReference type="PROSITE" id="PS00623">
    <property type="entry name" value="GMC_OXRED_1"/>
    <property type="match status" value="1"/>
</dbReference>
<protein>
    <submittedName>
        <fullName evidence="9">GMC family oxidoreductase N-terminal domain-containing protein</fullName>
    </submittedName>
</protein>
<name>A0A9X1QCT3_9BACT</name>
<evidence type="ECO:0000256" key="3">
    <source>
        <dbReference type="ARBA" id="ARBA00022630"/>
    </source>
</evidence>
<dbReference type="InterPro" id="IPR036188">
    <property type="entry name" value="FAD/NAD-bd_sf"/>
</dbReference>
<dbReference type="Pfam" id="PF05199">
    <property type="entry name" value="GMC_oxred_C"/>
    <property type="match status" value="1"/>
</dbReference>
<evidence type="ECO:0000256" key="1">
    <source>
        <dbReference type="ARBA" id="ARBA00001974"/>
    </source>
</evidence>
<feature type="binding site" evidence="5">
    <location>
        <position position="84"/>
    </location>
    <ligand>
        <name>FAD</name>
        <dbReference type="ChEBI" id="CHEBI:57692"/>
    </ligand>
</feature>
<proteinExistence type="inferred from homology"/>
<dbReference type="SUPFAM" id="SSF54373">
    <property type="entry name" value="FAD-linked reductases, C-terminal domain"/>
    <property type="match status" value="1"/>
</dbReference>
<feature type="domain" description="Glucose-methanol-choline oxidoreductase N-terminal" evidence="7">
    <location>
        <begin position="82"/>
        <end position="105"/>
    </location>
</feature>
<dbReference type="Gene3D" id="3.30.560.10">
    <property type="entry name" value="Glucose Oxidase, domain 3"/>
    <property type="match status" value="1"/>
</dbReference>
<comment type="similarity">
    <text evidence="2 6">Belongs to the GMC oxidoreductase family.</text>
</comment>
<dbReference type="GO" id="GO:0050660">
    <property type="term" value="F:flavin adenine dinucleotide binding"/>
    <property type="evidence" value="ECO:0007669"/>
    <property type="project" value="InterPro"/>
</dbReference>
<dbReference type="PANTHER" id="PTHR11552">
    <property type="entry name" value="GLUCOSE-METHANOL-CHOLINE GMC OXIDOREDUCTASE"/>
    <property type="match status" value="1"/>
</dbReference>
<dbReference type="PROSITE" id="PS00624">
    <property type="entry name" value="GMC_OXRED_2"/>
    <property type="match status" value="1"/>
</dbReference>
<comment type="cofactor">
    <cofactor evidence="1 5">
        <name>FAD</name>
        <dbReference type="ChEBI" id="CHEBI:57692"/>
    </cofactor>
</comment>
<dbReference type="RefSeq" id="WP_235176908.1">
    <property type="nucleotide sequence ID" value="NZ_JAKFFV010000003.1"/>
</dbReference>
<evidence type="ECO:0000256" key="2">
    <source>
        <dbReference type="ARBA" id="ARBA00010790"/>
    </source>
</evidence>
<dbReference type="AlphaFoldDB" id="A0A9X1QCT3"/>
<keyword evidence="3 6" id="KW-0285">Flavoprotein</keyword>
<dbReference type="PANTHER" id="PTHR11552:SF147">
    <property type="entry name" value="CHOLINE DEHYDROGENASE, MITOCHONDRIAL"/>
    <property type="match status" value="1"/>
</dbReference>
<sequence>MEQPGFDYIIVGAGAAGSVLANRLSADPQIQVLLIEAGSKDTEPAIHDPGGFVSLWGSDLDWNLSTTDQPGLGGRAITINQGKVLGGGTAINAMMYVRGNPANFNEWEAMGATGWGYQSVLPYFKKSENFENGASEFHATGGELSIRECPDDVMRSDHFLIGATQLGYDGPNWDYNGARQENGAGLLQFHIDNNNHRDSSASAFLHNISERKNLTIYTNVLVSNVLIDDRKAIGVEFLASAGNTEQVFCSKEVILSAGALHTPKILLLSGIGPANELDQNGIPVVADLPGVGKNLQDHLQLPMIYRSKIAMPNTTLLTGNALFVKVREESSVVDLQINFTPSLPGPLAPVLPDLGGPVCIFLPILVQPKSRGEVTLRSANPADKPVVNPNYLDQEVDVEVLSKAVELVRKLANTPKFLELNGGEMVPGANADIEAFVRSQSTTIWHPAGTCKMGTDAMAVVDAELRVHGIQNLRVADASVMPTVTSGNTVAACFMIGEKAADMILAAHPVADLKKSLID</sequence>